<dbReference type="Gene3D" id="1.10.287.110">
    <property type="entry name" value="DnaJ domain"/>
    <property type="match status" value="1"/>
</dbReference>
<dbReference type="RefSeq" id="WP_132708724.1">
    <property type="nucleotide sequence ID" value="NZ_JACIGF010000007.1"/>
</dbReference>
<dbReference type="InterPro" id="IPR036869">
    <property type="entry name" value="J_dom_sf"/>
</dbReference>
<evidence type="ECO:0000313" key="4">
    <source>
        <dbReference type="Proteomes" id="UP000295399"/>
    </source>
</evidence>
<reference evidence="3 4" key="1">
    <citation type="submission" date="2019-03" db="EMBL/GenBank/DDBJ databases">
        <title>Genomic Encyclopedia of Type Strains, Phase IV (KMG-IV): sequencing the most valuable type-strain genomes for metagenomic binning, comparative biology and taxonomic classification.</title>
        <authorList>
            <person name="Goeker M."/>
        </authorList>
    </citation>
    <scope>NUCLEOTIDE SEQUENCE [LARGE SCALE GENOMIC DNA]</scope>
    <source>
        <strain evidence="3 4">DSM 2132</strain>
    </source>
</reference>
<dbReference type="AlphaFoldDB" id="A0A4R2PDZ1"/>
<evidence type="ECO:0000313" key="3">
    <source>
        <dbReference type="EMBL" id="TCP33439.1"/>
    </source>
</evidence>
<dbReference type="InParanoid" id="A0A4R2PDZ1"/>
<dbReference type="Proteomes" id="UP000295399">
    <property type="component" value="Unassembled WGS sequence"/>
</dbReference>
<dbReference type="SMART" id="SM00271">
    <property type="entry name" value="DnaJ"/>
    <property type="match status" value="1"/>
</dbReference>
<protein>
    <submittedName>
        <fullName evidence="3">DnaJ-like protein</fullName>
    </submittedName>
</protein>
<comment type="caution">
    <text evidence="3">The sequence shown here is derived from an EMBL/GenBank/DDBJ whole genome shotgun (WGS) entry which is preliminary data.</text>
</comment>
<name>A0A4R2PDZ1_RHOSA</name>
<dbReference type="InterPro" id="IPR001623">
    <property type="entry name" value="DnaJ_domain"/>
</dbReference>
<sequence length="194" mass="21694">MSKRERFHGRVSDGQARPCDQPGCDAVGEFRAPRPRGQDGYYHFCLDHVRAYNASYDFFDGMTPDQMQDAASRAYTWDRPTWRIAGTGDDEELPRVDDVLGMFDDLPGYGAGFLRAGRRATNGRRVSRADLAALKVLGLDADAEAKDIRNRYRTLVRSYHPDSHGGDRRHESKLRAVIAAYKQLTRAPGTADAG</sequence>
<feature type="region of interest" description="Disordered" evidence="1">
    <location>
        <begin position="1"/>
        <end position="21"/>
    </location>
</feature>
<organism evidence="3 4">
    <name type="scientific">Rhodothalassium salexigens DSM 2132</name>
    <dbReference type="NCBI Taxonomy" id="1188247"/>
    <lineage>
        <taxon>Bacteria</taxon>
        <taxon>Pseudomonadati</taxon>
        <taxon>Pseudomonadota</taxon>
        <taxon>Alphaproteobacteria</taxon>
        <taxon>Rhodothalassiales</taxon>
        <taxon>Rhodothalassiaceae</taxon>
        <taxon>Rhodothalassium</taxon>
    </lineage>
</organism>
<dbReference type="PRINTS" id="PR00625">
    <property type="entry name" value="JDOMAIN"/>
</dbReference>
<dbReference type="EMBL" id="SLXO01000007">
    <property type="protein sequence ID" value="TCP33439.1"/>
    <property type="molecule type" value="Genomic_DNA"/>
</dbReference>
<accession>A0A4R2PDZ1</accession>
<keyword evidence="4" id="KW-1185">Reference proteome</keyword>
<evidence type="ECO:0000259" key="2">
    <source>
        <dbReference type="PROSITE" id="PS50076"/>
    </source>
</evidence>
<proteinExistence type="predicted"/>
<dbReference type="CDD" id="cd06257">
    <property type="entry name" value="DnaJ"/>
    <property type="match status" value="1"/>
</dbReference>
<evidence type="ECO:0000256" key="1">
    <source>
        <dbReference type="SAM" id="MobiDB-lite"/>
    </source>
</evidence>
<dbReference type="OrthoDB" id="9786294at2"/>
<dbReference type="Pfam" id="PF00226">
    <property type="entry name" value="DnaJ"/>
    <property type="match status" value="1"/>
</dbReference>
<feature type="domain" description="J" evidence="2">
    <location>
        <begin position="132"/>
        <end position="189"/>
    </location>
</feature>
<gene>
    <name evidence="3" type="ORF">EV659_10749</name>
</gene>
<dbReference type="PROSITE" id="PS50076">
    <property type="entry name" value="DNAJ_2"/>
    <property type="match status" value="1"/>
</dbReference>
<dbReference type="SUPFAM" id="SSF46565">
    <property type="entry name" value="Chaperone J-domain"/>
    <property type="match status" value="1"/>
</dbReference>